<evidence type="ECO:0000313" key="2">
    <source>
        <dbReference type="Proteomes" id="UP000013893"/>
    </source>
</evidence>
<dbReference type="RefSeq" id="WP_015641422.1">
    <property type="nucleotide sequence ID" value="NC_021219.1"/>
</dbReference>
<dbReference type="Proteomes" id="UP000013893">
    <property type="component" value="Chromosome"/>
</dbReference>
<accession>R4PW46</accession>
<dbReference type="KEGG" id="saal:L336_0263"/>
<keyword evidence="2" id="KW-1185">Reference proteome</keyword>
<gene>
    <name evidence="1" type="ORF">L336_0263</name>
</gene>
<dbReference type="HOGENOM" id="CLU_1812269_0_0_0"/>
<name>R4PW46_9BACT</name>
<dbReference type="EMBL" id="CP005957">
    <property type="protein sequence ID" value="AGL61972.1"/>
    <property type="molecule type" value="Genomic_DNA"/>
</dbReference>
<dbReference type="AlphaFoldDB" id="R4PW46"/>
<proteinExistence type="predicted"/>
<dbReference type="STRING" id="1332188.L336_0263"/>
<sequence>MGNILQKALSLLTGDPDQADLLHIPKNRPLKSLTERDLIRLESEIGSKLFGAVPEGHRREFFNLDERTWIWHEEWINEKRKLQTSTIRYEVHDKGIFKVQEGARYSYLDGDELQHFMLAVKLYYEQVARQIYGFDPDTGAKLV</sequence>
<reference evidence="1 2" key="1">
    <citation type="journal article" date="2013" name="Nat. Biotechnol.">
        <title>Genome sequences of rare, uncultured bacteria obtained by differential coverage binning of multiple metagenomes.</title>
        <authorList>
            <person name="Albertsen M."/>
            <person name="Hugenholtz P."/>
            <person name="Skarshewski A."/>
            <person name="Nielsen K.L."/>
            <person name="Tyson G.W."/>
            <person name="Nielsen P.H."/>
        </authorList>
    </citation>
    <scope>NUCLEOTIDE SEQUENCE [LARGE SCALE GENOMIC DNA]</scope>
    <source>
        <strain evidence="1">TM71</strain>
    </source>
</reference>
<evidence type="ECO:0000313" key="1">
    <source>
        <dbReference type="EMBL" id="AGL61972.1"/>
    </source>
</evidence>
<organism evidence="1 2">
    <name type="scientific">Candidatus Saccharimonas aalborgensis</name>
    <dbReference type="NCBI Taxonomy" id="1332188"/>
    <lineage>
        <taxon>Bacteria</taxon>
        <taxon>Candidatus Saccharimonadota</taxon>
        <taxon>Candidatus Saccharimonadia</taxon>
        <taxon>Candidatus Saccharimonadales</taxon>
        <taxon>Candidatus Saccharimonadaceae</taxon>
        <taxon>Candidatus Saccharimonas</taxon>
    </lineage>
</organism>
<dbReference type="OrthoDB" id="9785287at2"/>
<protein>
    <submittedName>
        <fullName evidence="1">Uncharacterized protein</fullName>
    </submittedName>
</protein>